<organism evidence="1 2">
    <name type="scientific">Trypanosoma rangeli SC58</name>
    <dbReference type="NCBI Taxonomy" id="429131"/>
    <lineage>
        <taxon>Eukaryota</taxon>
        <taxon>Discoba</taxon>
        <taxon>Euglenozoa</taxon>
        <taxon>Kinetoplastea</taxon>
        <taxon>Metakinetoplastina</taxon>
        <taxon>Trypanosomatida</taxon>
        <taxon>Trypanosomatidae</taxon>
        <taxon>Trypanosoma</taxon>
        <taxon>Herpetosoma</taxon>
    </lineage>
</organism>
<evidence type="ECO:0000313" key="2">
    <source>
        <dbReference type="Proteomes" id="UP000031737"/>
    </source>
</evidence>
<dbReference type="AlphaFoldDB" id="A0A061JE26"/>
<reference evidence="1 2" key="1">
    <citation type="submission" date="2013-07" db="EMBL/GenBank/DDBJ databases">
        <authorList>
            <person name="Stoco P.H."/>
            <person name="Wagner G."/>
            <person name="Gerber A."/>
            <person name="Zaha A."/>
            <person name="Thompson C."/>
            <person name="Bartholomeu D.C."/>
            <person name="Luckemeyer D.D."/>
            <person name="Bahia D."/>
            <person name="Loreto E."/>
            <person name="Prestes E.B."/>
            <person name="Lima F.M."/>
            <person name="Rodrigues-Luiz G."/>
            <person name="Vallejo G.A."/>
            <person name="Filho J.F."/>
            <person name="Monteiro K.M."/>
            <person name="Tyler K.M."/>
            <person name="de Almeida L.G."/>
            <person name="Ortiz M.F."/>
            <person name="Siervo M.A."/>
            <person name="de Moraes M.H."/>
            <person name="Cunha O.L."/>
            <person name="Mendonca-Neto R."/>
            <person name="Silva R."/>
            <person name="Teixeira S.M."/>
            <person name="Murta S.M."/>
            <person name="Sincero T.C."/>
            <person name="Mendes T.A."/>
            <person name="Urmenyi T.P."/>
            <person name="Silva V.G."/>
            <person name="da Rocha W.D."/>
            <person name="Andersson B."/>
            <person name="Romanha A.J."/>
            <person name="Steindel M."/>
            <person name="de Vasconcelos A.T."/>
            <person name="Grisard E.C."/>
        </authorList>
    </citation>
    <scope>NUCLEOTIDE SEQUENCE [LARGE SCALE GENOMIC DNA]</scope>
    <source>
        <strain evidence="1 2">SC58</strain>
    </source>
</reference>
<dbReference type="OrthoDB" id="63070at2759"/>
<dbReference type="Gene3D" id="2.130.10.10">
    <property type="entry name" value="YVTN repeat-like/Quinoprotein amine dehydrogenase"/>
    <property type="match status" value="1"/>
</dbReference>
<dbReference type="SUPFAM" id="SSF50978">
    <property type="entry name" value="WD40 repeat-like"/>
    <property type="match status" value="1"/>
</dbReference>
<proteinExistence type="predicted"/>
<dbReference type="InterPro" id="IPR036322">
    <property type="entry name" value="WD40_repeat_dom_sf"/>
</dbReference>
<accession>A0A061JE26</accession>
<dbReference type="InterPro" id="IPR015943">
    <property type="entry name" value="WD40/YVTN_repeat-like_dom_sf"/>
</dbReference>
<gene>
    <name evidence="1" type="ORF">TRSC58_00551</name>
</gene>
<dbReference type="EMBL" id="AUPL01000551">
    <property type="protein sequence ID" value="ESL11692.1"/>
    <property type="molecule type" value="Genomic_DNA"/>
</dbReference>
<evidence type="ECO:0000313" key="1">
    <source>
        <dbReference type="EMBL" id="ESL11692.1"/>
    </source>
</evidence>
<comment type="caution">
    <text evidence="1">The sequence shown here is derived from an EMBL/GenBank/DDBJ whole genome shotgun (WGS) entry which is preliminary data.</text>
</comment>
<protein>
    <recommendedName>
        <fullName evidence="3">Guanine nucleotide-binding protein subunit beta-like protein</fullName>
    </recommendedName>
</protein>
<sequence>MPLQLLAQQYLPISPRHVSLLTTDGSGENPAAVVAVSSAFDPLNRVFFLEWDDPTEAASFRLSHVSVPGSSVTAISLMLSSEGVVHCVVQGREGNGNGVGGSGAAAVSYVYRRTENSDEDNYGEEGGAAVTYRKLPKSVEDDGRGWTAALHLHCGSRSRLVGEGGEGRVVVACGGERGEANALKLLHLRGTRMAVQQTIELPTLSTFPVLQLREIDGDAASVLALCHHAVLEVDTRLKHSDSVVRAWKWTPHDPLITFAVKDNSIVAGTEDGVLVVWDLRISAVREKSSGAVDHSPPCGAPVTGLHMPYSMSLLSCHADGSVLTWDRRTTTDGVFRFLPSSTDALPPVFVGTPGCVTLAAEEHLAVVADESGTLSVFAMS</sequence>
<dbReference type="VEuPathDB" id="TriTrypDB:TRSC58_00551"/>
<dbReference type="Proteomes" id="UP000031737">
    <property type="component" value="Unassembled WGS sequence"/>
</dbReference>
<evidence type="ECO:0008006" key="3">
    <source>
        <dbReference type="Google" id="ProtNLM"/>
    </source>
</evidence>
<name>A0A061JE26_TRYRA</name>
<keyword evidence="2" id="KW-1185">Reference proteome</keyword>